<gene>
    <name evidence="4" type="ORF">SAMN05660909_01750</name>
</gene>
<feature type="signal peptide" evidence="2">
    <location>
        <begin position="1"/>
        <end position="19"/>
    </location>
</feature>
<feature type="domain" description="Thioredoxin" evidence="3">
    <location>
        <begin position="14"/>
        <end position="172"/>
    </location>
</feature>
<dbReference type="InterPro" id="IPR036249">
    <property type="entry name" value="Thioredoxin-like_sf"/>
</dbReference>
<proteinExistence type="predicted"/>
<evidence type="ECO:0000256" key="1">
    <source>
        <dbReference type="ARBA" id="ARBA00023284"/>
    </source>
</evidence>
<keyword evidence="5" id="KW-1185">Reference proteome</keyword>
<dbReference type="InterPro" id="IPR013766">
    <property type="entry name" value="Thioredoxin_domain"/>
</dbReference>
<dbReference type="PANTHER" id="PTHR43601">
    <property type="entry name" value="THIOREDOXIN, MITOCHONDRIAL"/>
    <property type="match status" value="1"/>
</dbReference>
<dbReference type="STRING" id="408074.SAMN05660909_01750"/>
<organism evidence="4 5">
    <name type="scientific">Chitinophaga terrae</name>
    <name type="common">ex Kim and Jung 2007</name>
    <dbReference type="NCBI Taxonomy" id="408074"/>
    <lineage>
        <taxon>Bacteria</taxon>
        <taxon>Pseudomonadati</taxon>
        <taxon>Bacteroidota</taxon>
        <taxon>Chitinophagia</taxon>
        <taxon>Chitinophagales</taxon>
        <taxon>Chitinophagaceae</taxon>
        <taxon>Chitinophaga</taxon>
    </lineage>
</organism>
<dbReference type="GO" id="GO:0045454">
    <property type="term" value="P:cell redox homeostasis"/>
    <property type="evidence" value="ECO:0007669"/>
    <property type="project" value="TreeGrafter"/>
</dbReference>
<reference evidence="5" key="1">
    <citation type="submission" date="2016-10" db="EMBL/GenBank/DDBJ databases">
        <authorList>
            <person name="Varghese N."/>
            <person name="Submissions S."/>
        </authorList>
    </citation>
    <scope>NUCLEOTIDE SEQUENCE [LARGE SCALE GENOMIC DNA]</scope>
    <source>
        <strain evidence="5">DSM 23920</strain>
    </source>
</reference>
<dbReference type="CDD" id="cd02947">
    <property type="entry name" value="TRX_family"/>
    <property type="match status" value="1"/>
</dbReference>
<evidence type="ECO:0000313" key="4">
    <source>
        <dbReference type="EMBL" id="SEA38917.1"/>
    </source>
</evidence>
<dbReference type="SUPFAM" id="SSF52833">
    <property type="entry name" value="Thioredoxin-like"/>
    <property type="match status" value="1"/>
</dbReference>
<dbReference type="Gene3D" id="3.40.30.10">
    <property type="entry name" value="Glutaredoxin"/>
    <property type="match status" value="1"/>
</dbReference>
<keyword evidence="1" id="KW-0676">Redox-active center</keyword>
<dbReference type="OrthoDB" id="120730at2"/>
<dbReference type="Proteomes" id="UP000199656">
    <property type="component" value="Unassembled WGS sequence"/>
</dbReference>
<dbReference type="InterPro" id="IPR017937">
    <property type="entry name" value="Thioredoxin_CS"/>
</dbReference>
<dbReference type="Pfam" id="PF00085">
    <property type="entry name" value="Thioredoxin"/>
    <property type="match status" value="1"/>
</dbReference>
<name>A0A1H4AT15_9BACT</name>
<accession>A0A1H4AT15</accession>
<keyword evidence="2" id="KW-0732">Signal</keyword>
<evidence type="ECO:0000313" key="5">
    <source>
        <dbReference type="Proteomes" id="UP000199656"/>
    </source>
</evidence>
<dbReference type="AlphaFoldDB" id="A0A1H4AT15"/>
<sequence length="408" mass="46207">MHLRLFSVLLLNLITVVTAAQQTTGIRFMQGNWQELVALAEKEQRPIFVDVYTDWCGPCKLMDATVFKEKAVGDKYNKAFVCYKLNAEKGEGRELAKQFNVKAYPTFLFLNSSGFLLHKVVGEKASAPFLAIADEALGKVADKDQLGNLEATFKNGNRQLSFLRKFIAAKAALDMDNSDAFTELVKAWPADSLRTDEALLFIGRYLNGLQTPALQILMRNYNSLNQDIRAQIKPRLYNQLVDRGLDFAVSAKRLPEYEQLREYVRQLEPLNDAQHAHLNMLTIAYATITKNDSLLKPAVYKRVGTTMEIPVADIKKEDKRRYDEIMAPFLRGEKDSTKTPGFEEEREYIVNIYSRDLAGRLYEAASSFAQVLPAADPARKEALQWAERARLLMPGINGIQALIEQLKK</sequence>
<dbReference type="RefSeq" id="WP_139170027.1">
    <property type="nucleotide sequence ID" value="NZ_BKAT01000009.1"/>
</dbReference>
<dbReference type="PANTHER" id="PTHR43601:SF3">
    <property type="entry name" value="THIOREDOXIN, MITOCHONDRIAL"/>
    <property type="match status" value="1"/>
</dbReference>
<feature type="chain" id="PRO_5011621943" evidence="2">
    <location>
        <begin position="20"/>
        <end position="408"/>
    </location>
</feature>
<evidence type="ECO:0000259" key="3">
    <source>
        <dbReference type="PROSITE" id="PS51352"/>
    </source>
</evidence>
<dbReference type="PROSITE" id="PS00194">
    <property type="entry name" value="THIOREDOXIN_1"/>
    <property type="match status" value="1"/>
</dbReference>
<dbReference type="EMBL" id="FNRL01000006">
    <property type="protein sequence ID" value="SEA38917.1"/>
    <property type="molecule type" value="Genomic_DNA"/>
</dbReference>
<evidence type="ECO:0000256" key="2">
    <source>
        <dbReference type="SAM" id="SignalP"/>
    </source>
</evidence>
<protein>
    <submittedName>
        <fullName evidence="4">Thioredoxin</fullName>
    </submittedName>
</protein>
<dbReference type="PROSITE" id="PS51352">
    <property type="entry name" value="THIOREDOXIN_2"/>
    <property type="match status" value="1"/>
</dbReference>